<reference evidence="1" key="1">
    <citation type="submission" date="2018-05" db="EMBL/GenBank/DDBJ databases">
        <authorList>
            <person name="Lanie J.A."/>
            <person name="Ng W.-L."/>
            <person name="Kazmierczak K.M."/>
            <person name="Andrzejewski T.M."/>
            <person name="Davidsen T.M."/>
            <person name="Wayne K.J."/>
            <person name="Tettelin H."/>
            <person name="Glass J.I."/>
            <person name="Rusch D."/>
            <person name="Podicherti R."/>
            <person name="Tsui H.-C.T."/>
            <person name="Winkler M.E."/>
        </authorList>
    </citation>
    <scope>NUCLEOTIDE SEQUENCE</scope>
</reference>
<protein>
    <submittedName>
        <fullName evidence="1">Uncharacterized protein</fullName>
    </submittedName>
</protein>
<name>A0A382QT60_9ZZZZ</name>
<organism evidence="1">
    <name type="scientific">marine metagenome</name>
    <dbReference type="NCBI Taxonomy" id="408172"/>
    <lineage>
        <taxon>unclassified sequences</taxon>
        <taxon>metagenomes</taxon>
        <taxon>ecological metagenomes</taxon>
    </lineage>
</organism>
<dbReference type="SUPFAM" id="SSF82185">
    <property type="entry name" value="Histone H3 K4-specific methyltransferase SET7/9 N-terminal domain"/>
    <property type="match status" value="1"/>
</dbReference>
<proteinExistence type="predicted"/>
<dbReference type="AlphaFoldDB" id="A0A382QT60"/>
<dbReference type="EMBL" id="UINC01116386">
    <property type="protein sequence ID" value="SVC88090.1"/>
    <property type="molecule type" value="Genomic_DNA"/>
</dbReference>
<feature type="non-terminal residue" evidence="1">
    <location>
        <position position="112"/>
    </location>
</feature>
<evidence type="ECO:0000313" key="1">
    <source>
        <dbReference type="EMBL" id="SVC88090.1"/>
    </source>
</evidence>
<sequence length="112" mass="13066">MVKDSFTYPPSLGRNKKDQLYYLKGEKEPYTGPYEILDNHGQLLFKGHFKDGKDHGVYEEFENGEVCYRETFSDGVLSGLKEVFDEQGKLERRGYYLNGKKDGYWEDHGLPE</sequence>
<gene>
    <name evidence="1" type="ORF">METZ01_LOCUS340944</name>
</gene>
<accession>A0A382QT60</accession>
<dbReference type="Gene3D" id="3.90.930.1">
    <property type="match status" value="1"/>
</dbReference>